<dbReference type="PIRSF" id="PIRSF003085">
    <property type="entry name" value="CMAS"/>
    <property type="match status" value="1"/>
</dbReference>
<keyword evidence="2" id="KW-0489">Methyltransferase</keyword>
<dbReference type="GO" id="GO:0008168">
    <property type="term" value="F:methyltransferase activity"/>
    <property type="evidence" value="ECO:0007669"/>
    <property type="project" value="UniProtKB-KW"/>
</dbReference>
<evidence type="ECO:0000256" key="5">
    <source>
        <dbReference type="ARBA" id="ARBA00023098"/>
    </source>
</evidence>
<dbReference type="Pfam" id="PF02353">
    <property type="entry name" value="CMAS"/>
    <property type="match status" value="1"/>
</dbReference>
<feature type="active site" evidence="6">
    <location>
        <position position="396"/>
    </location>
</feature>
<sequence length="418" mass="46286">MSPVLPSVTGPVVHGDVDSVRERWPDVAATPHAPMRALAARLLLRRAAALAGVRVLTDDDHRPAPGTPALRLVEPEEFYARVGSDGLIGFGEGWMSGAWTTDDLHALLHALALRLHDVVPAGLQRFRRRFDRPVPVAEDADHDGAQVNAARHYDLSNELFRQFLDSTMTYSSALFEPGDDLETAQRRKLDAILDAAGVGANTRLLEIGSGWGSLAIRAAQRGATVTTVTLSSEQVAYVRAAARRAGVDDRIDVDLCDFRDVRGRYDAIVSIEMIEAVGERYWPDYFRCLADRLAPGGKVGLQAITMDHHHMLATRHSWGWIHKYIFPGGLIPSVRAIEDHARDNGLEPTRRRALGAHYAETLRLWRARFTSARPEVLALGFDDVFCRMWEFYLAYCEAGFSSGQLDVEQIVLEKGTST</sequence>
<dbReference type="CDD" id="cd02440">
    <property type="entry name" value="AdoMet_MTases"/>
    <property type="match status" value="1"/>
</dbReference>
<dbReference type="InterPro" id="IPR050723">
    <property type="entry name" value="CFA/CMAS"/>
</dbReference>
<evidence type="ECO:0000256" key="6">
    <source>
        <dbReference type="PIRSR" id="PIRSR003085-1"/>
    </source>
</evidence>
<dbReference type="EMBL" id="CP094970">
    <property type="protein sequence ID" value="UYM04612.1"/>
    <property type="molecule type" value="Genomic_DNA"/>
</dbReference>
<dbReference type="InterPro" id="IPR003333">
    <property type="entry name" value="CMAS"/>
</dbReference>
<organism evidence="7 8">
    <name type="scientific">Solicola gregarius</name>
    <dbReference type="NCBI Taxonomy" id="2908642"/>
    <lineage>
        <taxon>Bacteria</taxon>
        <taxon>Bacillati</taxon>
        <taxon>Actinomycetota</taxon>
        <taxon>Actinomycetes</taxon>
        <taxon>Propionibacteriales</taxon>
        <taxon>Nocardioidaceae</taxon>
        <taxon>Solicola</taxon>
    </lineage>
</organism>
<dbReference type="GO" id="GO:0032259">
    <property type="term" value="P:methylation"/>
    <property type="evidence" value="ECO:0007669"/>
    <property type="project" value="UniProtKB-KW"/>
</dbReference>
<dbReference type="Gene3D" id="3.40.50.150">
    <property type="entry name" value="Vaccinia Virus protein VP39"/>
    <property type="match status" value="1"/>
</dbReference>
<evidence type="ECO:0000313" key="7">
    <source>
        <dbReference type="EMBL" id="UYM04612.1"/>
    </source>
</evidence>
<dbReference type="PANTHER" id="PTHR43667">
    <property type="entry name" value="CYCLOPROPANE-FATTY-ACYL-PHOSPHOLIPID SYNTHASE"/>
    <property type="match status" value="1"/>
</dbReference>
<dbReference type="AlphaFoldDB" id="A0AA46TFW7"/>
<keyword evidence="3" id="KW-0808">Transferase</keyword>
<evidence type="ECO:0000256" key="1">
    <source>
        <dbReference type="ARBA" id="ARBA00010815"/>
    </source>
</evidence>
<evidence type="ECO:0000313" key="8">
    <source>
        <dbReference type="Proteomes" id="UP001164390"/>
    </source>
</evidence>
<dbReference type="PANTHER" id="PTHR43667:SF2">
    <property type="entry name" value="FATTY ACID C-METHYL TRANSFERASE"/>
    <property type="match status" value="1"/>
</dbReference>
<keyword evidence="8" id="KW-1185">Reference proteome</keyword>
<comment type="similarity">
    <text evidence="1">Belongs to the CFA/CMAS family.</text>
</comment>
<evidence type="ECO:0000256" key="2">
    <source>
        <dbReference type="ARBA" id="ARBA00022603"/>
    </source>
</evidence>
<name>A0AA46TFW7_9ACTN</name>
<evidence type="ECO:0000256" key="4">
    <source>
        <dbReference type="ARBA" id="ARBA00022691"/>
    </source>
</evidence>
<protein>
    <submittedName>
        <fullName evidence="7">Cyclopropane-fatty-acyl-phospholipid synthase family protein</fullName>
    </submittedName>
</protein>
<evidence type="ECO:0000256" key="3">
    <source>
        <dbReference type="ARBA" id="ARBA00022679"/>
    </source>
</evidence>
<dbReference type="GO" id="GO:0008610">
    <property type="term" value="P:lipid biosynthetic process"/>
    <property type="evidence" value="ECO:0007669"/>
    <property type="project" value="InterPro"/>
</dbReference>
<dbReference type="RefSeq" id="WP_271633367.1">
    <property type="nucleotide sequence ID" value="NZ_CP094970.1"/>
</dbReference>
<proteinExistence type="inferred from homology"/>
<dbReference type="InterPro" id="IPR029063">
    <property type="entry name" value="SAM-dependent_MTases_sf"/>
</dbReference>
<dbReference type="KEGG" id="sgrg:L0C25_19060"/>
<reference evidence="7" key="1">
    <citation type="submission" date="2022-01" db="EMBL/GenBank/DDBJ databases">
        <title>Nocardioidaceae gen. sp. A5X3R13.</title>
        <authorList>
            <person name="Lopez Marin M.A."/>
            <person name="Uhlik O."/>
        </authorList>
    </citation>
    <scope>NUCLEOTIDE SEQUENCE</scope>
    <source>
        <strain evidence="7">A5X3R13</strain>
    </source>
</reference>
<accession>A0AA46TFW7</accession>
<keyword evidence="4" id="KW-0949">S-adenosyl-L-methionine</keyword>
<gene>
    <name evidence="7" type="ORF">L0C25_19060</name>
</gene>
<dbReference type="Proteomes" id="UP001164390">
    <property type="component" value="Chromosome"/>
</dbReference>
<dbReference type="SUPFAM" id="SSF53335">
    <property type="entry name" value="S-adenosyl-L-methionine-dependent methyltransferases"/>
    <property type="match status" value="1"/>
</dbReference>
<keyword evidence="5" id="KW-0443">Lipid metabolism</keyword>